<dbReference type="AlphaFoldDB" id="A0A2W7PGC7"/>
<feature type="transmembrane region" description="Helical" evidence="17">
    <location>
        <begin position="484"/>
        <end position="506"/>
    </location>
</feature>
<comment type="caution">
    <text evidence="20">The sequence shown here is derived from an EMBL/GenBank/DDBJ whole genome shotgun (WGS) entry which is preliminary data.</text>
</comment>
<dbReference type="InterPro" id="IPR008143">
    <property type="entry name" value="Ala_DH/PNT_CS2"/>
</dbReference>
<dbReference type="PIRSF" id="PIRSF000203">
    <property type="entry name" value="NADP_transhydrogenase_alpha"/>
    <property type="match status" value="1"/>
</dbReference>
<reference evidence="20" key="1">
    <citation type="submission" date="2018-06" db="EMBL/GenBank/DDBJ databases">
        <title>Genomic Encyclopedia of Type Strains, Phase IV (KMG-V): Genome sequencing to study the core and pangenomes of soil and plant-associated prokaryotes.</title>
        <authorList>
            <person name="Whitman W."/>
        </authorList>
    </citation>
    <scope>NUCLEOTIDE SEQUENCE [LARGE SCALE GENOMIC DNA]</scope>
    <source>
        <strain evidence="20">MLR2-44</strain>
    </source>
</reference>
<keyword evidence="5" id="KW-1003">Cell membrane</keyword>
<evidence type="ECO:0000256" key="2">
    <source>
        <dbReference type="ARBA" id="ARBA00004429"/>
    </source>
</evidence>
<evidence type="ECO:0000256" key="12">
    <source>
        <dbReference type="ARBA" id="ARBA00023027"/>
    </source>
</evidence>
<dbReference type="EC" id="7.1.1.1" evidence="4 16"/>
<dbReference type="SMART" id="SM01002">
    <property type="entry name" value="AlaDh_PNT_C"/>
    <property type="match status" value="1"/>
</dbReference>
<dbReference type="SUPFAM" id="SSF51735">
    <property type="entry name" value="NAD(P)-binding Rossmann-fold domains"/>
    <property type="match status" value="1"/>
</dbReference>
<feature type="transmembrane region" description="Helical" evidence="17">
    <location>
        <begin position="432"/>
        <end position="452"/>
    </location>
</feature>
<dbReference type="Pfam" id="PF12769">
    <property type="entry name" value="PNTB_4TM"/>
    <property type="match status" value="1"/>
</dbReference>
<dbReference type="CDD" id="cd05304">
    <property type="entry name" value="Rubrum_tdh"/>
    <property type="match status" value="1"/>
</dbReference>
<evidence type="ECO:0000256" key="8">
    <source>
        <dbReference type="ARBA" id="ARBA00022741"/>
    </source>
</evidence>
<protein>
    <recommendedName>
        <fullName evidence="15 16">NAD(P) transhydrogenase subunit alpha</fullName>
        <ecNumber evidence="4 16">7.1.1.1</ecNumber>
    </recommendedName>
</protein>
<feature type="domain" description="Alanine dehydrogenase/pyridine nucleotide transhydrogenase NAD(H)-binding" evidence="18">
    <location>
        <begin position="153"/>
        <end position="317"/>
    </location>
</feature>
<evidence type="ECO:0000256" key="3">
    <source>
        <dbReference type="ARBA" id="ARBA00005689"/>
    </source>
</evidence>
<dbReference type="Gene3D" id="3.40.50.720">
    <property type="entry name" value="NAD(P)-binding Rossmann-like Domain"/>
    <property type="match status" value="2"/>
</dbReference>
<dbReference type="NCBIfam" id="TIGR00561">
    <property type="entry name" value="pntA"/>
    <property type="match status" value="1"/>
</dbReference>
<comment type="catalytic activity">
    <reaction evidence="14 16">
        <text>NAD(+) + NADPH + H(+)(in) = NADH + NADP(+) + H(+)(out)</text>
        <dbReference type="Rhea" id="RHEA:47992"/>
        <dbReference type="ChEBI" id="CHEBI:15378"/>
        <dbReference type="ChEBI" id="CHEBI:57540"/>
        <dbReference type="ChEBI" id="CHEBI:57783"/>
        <dbReference type="ChEBI" id="CHEBI:57945"/>
        <dbReference type="ChEBI" id="CHEBI:58349"/>
        <dbReference type="EC" id="7.1.1.1"/>
    </reaction>
</comment>
<dbReference type="PANTHER" id="PTHR10160">
    <property type="entry name" value="NAD(P) TRANSHYDROGENASE"/>
    <property type="match status" value="1"/>
</dbReference>
<dbReference type="Pfam" id="PF01262">
    <property type="entry name" value="AlaDh_PNT_C"/>
    <property type="match status" value="1"/>
</dbReference>
<keyword evidence="7 17" id="KW-0812">Transmembrane</keyword>
<evidence type="ECO:0000256" key="16">
    <source>
        <dbReference type="PIRNR" id="PIRNR000203"/>
    </source>
</evidence>
<keyword evidence="10 16" id="KW-1278">Translocase</keyword>
<organism evidence="20 21">
    <name type="scientific">Cupriavidus phytorum</name>
    <dbReference type="NCBI Taxonomy" id="3024399"/>
    <lineage>
        <taxon>Bacteria</taxon>
        <taxon>Pseudomonadati</taxon>
        <taxon>Pseudomonadota</taxon>
        <taxon>Betaproteobacteria</taxon>
        <taxon>Burkholderiales</taxon>
        <taxon>Burkholderiaceae</taxon>
        <taxon>Cupriavidus</taxon>
    </lineage>
</organism>
<dbReference type="GO" id="GO:0050661">
    <property type="term" value="F:NADP binding"/>
    <property type="evidence" value="ECO:0007669"/>
    <property type="project" value="TreeGrafter"/>
</dbReference>
<comment type="function">
    <text evidence="1 16">The transhydrogenation between NADH and NADP is coupled to respiration and ATP hydrolysis and functions as a proton pump across the membrane.</text>
</comment>
<keyword evidence="12 16" id="KW-0520">NAD</keyword>
<evidence type="ECO:0000256" key="14">
    <source>
        <dbReference type="ARBA" id="ARBA00048202"/>
    </source>
</evidence>
<keyword evidence="11 17" id="KW-1133">Transmembrane helix</keyword>
<evidence type="ECO:0000256" key="11">
    <source>
        <dbReference type="ARBA" id="ARBA00022989"/>
    </source>
</evidence>
<dbReference type="InterPro" id="IPR007886">
    <property type="entry name" value="AlaDH/PNT_N"/>
</dbReference>
<evidence type="ECO:0000313" key="21">
    <source>
        <dbReference type="Proteomes" id="UP000249638"/>
    </source>
</evidence>
<feature type="transmembrane region" description="Helical" evidence="17">
    <location>
        <begin position="459"/>
        <end position="478"/>
    </location>
</feature>
<dbReference type="GO" id="GO:0005886">
    <property type="term" value="C:plasma membrane"/>
    <property type="evidence" value="ECO:0007669"/>
    <property type="project" value="UniProtKB-SubCell"/>
</dbReference>
<feature type="transmembrane region" description="Helical" evidence="17">
    <location>
        <begin position="409"/>
        <end position="426"/>
    </location>
</feature>
<evidence type="ECO:0000256" key="9">
    <source>
        <dbReference type="ARBA" id="ARBA00022857"/>
    </source>
</evidence>
<dbReference type="GO" id="GO:0016491">
    <property type="term" value="F:oxidoreductase activity"/>
    <property type="evidence" value="ECO:0007669"/>
    <property type="project" value="InterPro"/>
</dbReference>
<dbReference type="GO" id="GO:0006740">
    <property type="term" value="P:NADPH regeneration"/>
    <property type="evidence" value="ECO:0007669"/>
    <property type="project" value="TreeGrafter"/>
</dbReference>
<evidence type="ECO:0000256" key="10">
    <source>
        <dbReference type="ARBA" id="ARBA00022967"/>
    </source>
</evidence>
<evidence type="ECO:0000256" key="7">
    <source>
        <dbReference type="ARBA" id="ARBA00022692"/>
    </source>
</evidence>
<feature type="domain" description="Alanine dehydrogenase/pyridine nucleotide transhydrogenase N-terminal" evidence="19">
    <location>
        <begin position="4"/>
        <end position="144"/>
    </location>
</feature>
<comment type="subcellular location">
    <subcellularLocation>
        <location evidence="2">Cell inner membrane</location>
        <topology evidence="2">Multi-pass membrane protein</topology>
    </subcellularLocation>
</comment>
<keyword evidence="13 17" id="KW-0472">Membrane</keyword>
<dbReference type="InterPro" id="IPR008142">
    <property type="entry name" value="AlaDH/PNT_CS1"/>
</dbReference>
<name>A0A2W7PGC7_9BURK</name>
<dbReference type="InterPro" id="IPR024605">
    <property type="entry name" value="NADP_transhyd_a_C"/>
</dbReference>
<keyword evidence="9 16" id="KW-0521">NADP</keyword>
<dbReference type="GO" id="GO:0008750">
    <property type="term" value="F:proton-translocating NAD(P)+ transhydrogenase activity"/>
    <property type="evidence" value="ECO:0007669"/>
    <property type="project" value="UniProtKB-EC"/>
</dbReference>
<dbReference type="InterPro" id="IPR036291">
    <property type="entry name" value="NAD(P)-bd_dom_sf"/>
</dbReference>
<dbReference type="InterPro" id="IPR007698">
    <property type="entry name" value="AlaDH/PNT_NAD(H)-bd"/>
</dbReference>
<accession>A0A2W7PGC7</accession>
<dbReference type="PROSITE" id="PS00837">
    <property type="entry name" value="ALADH_PNT_2"/>
    <property type="match status" value="1"/>
</dbReference>
<dbReference type="Proteomes" id="UP000249638">
    <property type="component" value="Unassembled WGS sequence"/>
</dbReference>
<dbReference type="InterPro" id="IPR026255">
    <property type="entry name" value="NADP_transhyd_a"/>
</dbReference>
<dbReference type="PANTHER" id="PTHR10160:SF19">
    <property type="entry name" value="PROTON-TRANSLOCATING NAD(P)(+) TRANSHYDROGENASE"/>
    <property type="match status" value="1"/>
</dbReference>
<keyword evidence="8 16" id="KW-0547">Nucleotide-binding</keyword>
<evidence type="ECO:0000313" key="20">
    <source>
        <dbReference type="EMBL" id="PZX34503.1"/>
    </source>
</evidence>
<dbReference type="Pfam" id="PF05222">
    <property type="entry name" value="AlaDh_PNT_N"/>
    <property type="match status" value="1"/>
</dbReference>
<evidence type="ECO:0000256" key="17">
    <source>
        <dbReference type="SAM" id="Phobius"/>
    </source>
</evidence>
<gene>
    <name evidence="20" type="ORF">C7416_101788</name>
</gene>
<keyword evidence="6" id="KW-0997">Cell inner membrane</keyword>
<sequence>MTIGVPREVHPGERRVAATPDSVKELLKLGYQIVVETGAGLEASFSDDDYRAAGAAIVDAASLWASVDVVVKVRPPQVHPSLGVEEAALLKKHATLIGFVWPAQQMPMLERLAQRGATVLAMDCVPRISRAQKLDALSSMANMAGYRAVIEAAHAFGRPFAGQITAAGKIPPARVLVIGAGVAGLAAIGAARSLGAVVRAFDTRPVVRQQIESLGAEFLTVEIEEDGSGSGGYAKEMSPAFIEAEMRLFAEQAREVDIIITTALIPGKPAPKLLEAGTVGLMRAGSVVVDLAAEQGGNCVLTVPGESVRRDGVTIIGYTDLPSRMAAQASQLYGTNVRHLLSELTPGKDGQLVVNMDDEMIRGATVLHQGAVTWPPPPLTVAVPQQQAPAEAPVPAEAAPPRSRTGTTLIALALAAAALLGLGAVAPPAFMAHFTVFVLAIFVGYQVVWNVTAALHTPLMSVTNAISGIIVVGALVQLGKPSLLTAVIAGCAVLVATINIAGGFLVTQRMLKMFQRD</sequence>
<evidence type="ECO:0000259" key="18">
    <source>
        <dbReference type="SMART" id="SM01002"/>
    </source>
</evidence>
<evidence type="ECO:0000256" key="4">
    <source>
        <dbReference type="ARBA" id="ARBA00012943"/>
    </source>
</evidence>
<dbReference type="EMBL" id="QKZN01000001">
    <property type="protein sequence ID" value="PZX34503.1"/>
    <property type="molecule type" value="Genomic_DNA"/>
</dbReference>
<dbReference type="NCBIfam" id="NF006942">
    <property type="entry name" value="PRK09424.1"/>
    <property type="match status" value="1"/>
</dbReference>
<evidence type="ECO:0000256" key="13">
    <source>
        <dbReference type="ARBA" id="ARBA00023136"/>
    </source>
</evidence>
<dbReference type="SUPFAM" id="SSF52283">
    <property type="entry name" value="Formate/glycerate dehydrogenase catalytic domain-like"/>
    <property type="match status" value="1"/>
</dbReference>
<dbReference type="SMART" id="SM01003">
    <property type="entry name" value="AlaDh_PNT_N"/>
    <property type="match status" value="1"/>
</dbReference>
<comment type="similarity">
    <text evidence="3 16">Belongs to the AlaDH/PNT family.</text>
</comment>
<evidence type="ECO:0000259" key="19">
    <source>
        <dbReference type="SMART" id="SM01003"/>
    </source>
</evidence>
<evidence type="ECO:0000256" key="15">
    <source>
        <dbReference type="ARBA" id="ARBA00071831"/>
    </source>
</evidence>
<dbReference type="FunFam" id="3.40.50.720:FF:000028">
    <property type="entry name" value="NAD(P) transhydrogenase subunit alpha"/>
    <property type="match status" value="1"/>
</dbReference>
<evidence type="ECO:0000256" key="1">
    <source>
        <dbReference type="ARBA" id="ARBA00003943"/>
    </source>
</evidence>
<proteinExistence type="inferred from homology"/>
<dbReference type="PROSITE" id="PS00836">
    <property type="entry name" value="ALADH_PNT_1"/>
    <property type="match status" value="1"/>
</dbReference>
<evidence type="ECO:0000256" key="6">
    <source>
        <dbReference type="ARBA" id="ARBA00022519"/>
    </source>
</evidence>
<evidence type="ECO:0000256" key="5">
    <source>
        <dbReference type="ARBA" id="ARBA00022475"/>
    </source>
</evidence>
<keyword evidence="21" id="KW-1185">Reference proteome</keyword>